<keyword evidence="4" id="KW-1185">Reference proteome</keyword>
<dbReference type="Proteomes" id="UP001620626">
    <property type="component" value="Unassembled WGS sequence"/>
</dbReference>
<keyword evidence="2" id="KW-0812">Transmembrane</keyword>
<evidence type="ECO:0000313" key="4">
    <source>
        <dbReference type="Proteomes" id="UP001620626"/>
    </source>
</evidence>
<keyword evidence="2" id="KW-0472">Membrane</keyword>
<name>A0ABD2JTA7_9BILA</name>
<feature type="compositionally biased region" description="Basic residues" evidence="1">
    <location>
        <begin position="446"/>
        <end position="455"/>
    </location>
</feature>
<evidence type="ECO:0008006" key="5">
    <source>
        <dbReference type="Google" id="ProtNLM"/>
    </source>
</evidence>
<feature type="region of interest" description="Disordered" evidence="1">
    <location>
        <begin position="1"/>
        <end position="86"/>
    </location>
</feature>
<dbReference type="CDD" id="cd11304">
    <property type="entry name" value="Cadherin_repeat"/>
    <property type="match status" value="1"/>
</dbReference>
<protein>
    <recommendedName>
        <fullName evidence="5">Cadherin domain-containing protein</fullName>
    </recommendedName>
</protein>
<feature type="compositionally biased region" description="Polar residues" evidence="1">
    <location>
        <begin position="178"/>
        <end position="194"/>
    </location>
</feature>
<keyword evidence="2" id="KW-1133">Transmembrane helix</keyword>
<evidence type="ECO:0000313" key="3">
    <source>
        <dbReference type="EMBL" id="KAL3093808.1"/>
    </source>
</evidence>
<comment type="caution">
    <text evidence="3">The sequence shown here is derived from an EMBL/GenBank/DDBJ whole genome shotgun (WGS) entry which is preliminary data.</text>
</comment>
<feature type="region of interest" description="Disordered" evidence="1">
    <location>
        <begin position="173"/>
        <end position="211"/>
    </location>
</feature>
<feature type="compositionally biased region" description="Polar residues" evidence="1">
    <location>
        <begin position="61"/>
        <end position="79"/>
    </location>
</feature>
<feature type="transmembrane region" description="Helical" evidence="2">
    <location>
        <begin position="1262"/>
        <end position="1287"/>
    </location>
</feature>
<feature type="compositionally biased region" description="Low complexity" evidence="1">
    <location>
        <begin position="23"/>
        <end position="33"/>
    </location>
</feature>
<gene>
    <name evidence="3" type="ORF">niasHT_021637</name>
</gene>
<proteinExistence type="predicted"/>
<organism evidence="3 4">
    <name type="scientific">Heterodera trifolii</name>
    <dbReference type="NCBI Taxonomy" id="157864"/>
    <lineage>
        <taxon>Eukaryota</taxon>
        <taxon>Metazoa</taxon>
        <taxon>Ecdysozoa</taxon>
        <taxon>Nematoda</taxon>
        <taxon>Chromadorea</taxon>
        <taxon>Rhabditida</taxon>
        <taxon>Tylenchina</taxon>
        <taxon>Tylenchomorpha</taxon>
        <taxon>Tylenchoidea</taxon>
        <taxon>Heteroderidae</taxon>
        <taxon>Heteroderinae</taxon>
        <taxon>Heterodera</taxon>
    </lineage>
</organism>
<evidence type="ECO:0000256" key="1">
    <source>
        <dbReference type="SAM" id="MobiDB-lite"/>
    </source>
</evidence>
<feature type="region of interest" description="Disordered" evidence="1">
    <location>
        <begin position="683"/>
        <end position="703"/>
    </location>
</feature>
<evidence type="ECO:0000256" key="2">
    <source>
        <dbReference type="SAM" id="Phobius"/>
    </source>
</evidence>
<feature type="compositionally biased region" description="Polar residues" evidence="1">
    <location>
        <begin position="493"/>
        <end position="507"/>
    </location>
</feature>
<feature type="region of interest" description="Disordered" evidence="1">
    <location>
        <begin position="438"/>
        <end position="463"/>
    </location>
</feature>
<feature type="compositionally biased region" description="Polar residues" evidence="1">
    <location>
        <begin position="1"/>
        <end position="10"/>
    </location>
</feature>
<dbReference type="EMBL" id="JBICBT010000908">
    <property type="protein sequence ID" value="KAL3093808.1"/>
    <property type="molecule type" value="Genomic_DNA"/>
</dbReference>
<feature type="region of interest" description="Disordered" evidence="1">
    <location>
        <begin position="478"/>
        <end position="507"/>
    </location>
</feature>
<accession>A0ABD2JTA7</accession>
<sequence>MDTVIQSQMDTVIHSLRQRFRQTRSSSSRSSSRMQHHHQHNNDEDTELEAYTPDLMPPVMSASTSQAPTPLPTTSSNASAAGLWQRGGSVKSRNSLKLLKRKIFGGTASKNRENGGGDLAETTISTAPSDENIVWTAPSSPQIGGTLNGVTNMPRRRNSARLRELQRLLRAYHEQRRSGWTSTPSSPRTHQRQQMPMEEAPSPTAYHNQNFDHQGRDHLIHHIPVAKLSYCRGELGPERPLILQTHSVDQQQQNLPGPNVLRRKINLSELELALLSGANTSCPSSLVTNSSQTASSPQSLPKSATVVVHTHPPEHTTADQTATTVVEEKHAYRATNFHHEQQHQQIISLSKHLQYQGATTVTSTTHFSSAVGSPQQQQMDFLVKKPNYQPPIDLPLISPSPYEQIISYVAPPVIMPKPNVQTSNQINIDQRARKDLYEMATEKPNNKQKKKKRRNKSDQMPKMHPGVVEQYAEIQTQQVSGNQMASSPKLAKPQQQQNAKTYPKSGSSNILSLGFHQLVQRHFQQSQLPPKQQQQQQQQQKAVIEPMLLKSARSEPRLTARANRREHWLLMSRPEIPGSSFLSPTPSIAALEHLDRVRDRISETKYVTAVFESRGGLGPVLSDVQAELEHWLGDTSLLLAIACEVHWSVPERFRSRQLEIELKQCLHAVLRVNNRRVLSLNDNDNDEETAAATATVSPADSPFLMPRHGPRHRSFSTHSLNNRSIGGGSGGRPFPIALARSKTEESCIRDAELDAFQGIYRRFYPALLPLQDPATVKAHQGYWTLENLTDEHKSPLVPDPARFLYQPEQPAQLVRKSLVAVNMAVLRMVGDERDYDADEARGKQAKPGLKENELLPIQITNIDDNLPYFPHSLKDTSSKMTILSVEHGFLGKIQAIDEDLAPFNRIFYTILPNSDKTSQISIDQETGELFAHNLTGLNQPIKFCVFASTFKPNSTHLAIISRHGIPENFRSILHLQIVPNPSNIAEHHHLPQQMPLGIIRANNSHSLLEHQFLRQQIPIEFDGMALGNGNNNSLSNKANASITYPKLSFDSIEFVPYGQSDQHQKIGTFDVIRQLVGIDSTNAKLRFNPAFVEAFEDGLYKFGISVQDAIGNKAIVYRNIHLLDDKFRLRFRFNESIHAIGANLTTFIGELEKRLKGNYRIMPSLPIREEENPAQNFVMCFHLWSPTSNNGGGGSAIVDFAESERLLSTNVQNSKATEQLQSIYSEYKVINIESCAAADSSTSVLLNSDSFGPSMLQPNAKQLLICFTVFAMFVLLSTAFACYICVVRRYAERMRTKCDHLLDEQRSASYNSTDNPYSVYAKSNNKLTASSMFAMPEFIHPKTLRSDEMEY</sequence>
<reference evidence="3 4" key="1">
    <citation type="submission" date="2024-10" db="EMBL/GenBank/DDBJ databases">
        <authorList>
            <person name="Kim D."/>
        </authorList>
    </citation>
    <scope>NUCLEOTIDE SEQUENCE [LARGE SCALE GENOMIC DNA]</scope>
    <source>
        <strain evidence="3">BH-2024</strain>
    </source>
</reference>